<dbReference type="Pfam" id="PF03568">
    <property type="entry name" value="Separin_C"/>
    <property type="match status" value="1"/>
</dbReference>
<comment type="caution">
    <text evidence="6">The sequence shown here is derived from an EMBL/GenBank/DDBJ whole genome shotgun (WGS) entry which is preliminary data.</text>
</comment>
<dbReference type="PANTHER" id="PTHR12792">
    <property type="entry name" value="EXTRA SPINDLE POLES 1-RELATED"/>
    <property type="match status" value="1"/>
</dbReference>
<dbReference type="PROSITE" id="PS51700">
    <property type="entry name" value="SEPARIN"/>
    <property type="match status" value="1"/>
</dbReference>
<dbReference type="EMBL" id="BQNB010019866">
    <property type="protein sequence ID" value="GJT89848.1"/>
    <property type="molecule type" value="Genomic_DNA"/>
</dbReference>
<evidence type="ECO:0000256" key="2">
    <source>
        <dbReference type="ARBA" id="ARBA00012489"/>
    </source>
</evidence>
<protein>
    <recommendedName>
        <fullName evidence="2">separase</fullName>
        <ecNumber evidence="2">3.4.22.49</ecNumber>
    </recommendedName>
</protein>
<organism evidence="6 7">
    <name type="scientific">Tanacetum coccineum</name>
    <dbReference type="NCBI Taxonomy" id="301880"/>
    <lineage>
        <taxon>Eukaryota</taxon>
        <taxon>Viridiplantae</taxon>
        <taxon>Streptophyta</taxon>
        <taxon>Embryophyta</taxon>
        <taxon>Tracheophyta</taxon>
        <taxon>Spermatophyta</taxon>
        <taxon>Magnoliopsida</taxon>
        <taxon>eudicotyledons</taxon>
        <taxon>Gunneridae</taxon>
        <taxon>Pentapetalae</taxon>
        <taxon>asterids</taxon>
        <taxon>campanulids</taxon>
        <taxon>Asterales</taxon>
        <taxon>Asteraceae</taxon>
        <taxon>Asteroideae</taxon>
        <taxon>Anthemideae</taxon>
        <taxon>Anthemidinae</taxon>
        <taxon>Tanacetum</taxon>
    </lineage>
</organism>
<comment type="catalytic activity">
    <reaction evidence="1">
        <text>All bonds known to be hydrolyzed by this endopeptidase have arginine in P1 and an acidic residue in P4. P6 is often occupied by an acidic residue or by a hydroxy-amino-acid residue, the phosphorylation of which enhances cleavage.</text>
        <dbReference type="EC" id="3.4.22.49"/>
    </reaction>
</comment>
<sequence length="1243" mass="142282">MVIDSMSFDSSMATTMQSKLGGKERRIFSITLVSLKLLPFLFISFEMELEAYVDMKDFNPKLFDVMEKKIRLGKSISLIQNAMESLKVKNMCDCEKFTSEAISIMLKLLEEREGDLYPLHSRLVEACSLRALCRQEEDPKSVNIMNDISRALMFWSQMPTLSKKDVNLLFHMFDLLTIKGNLKHHAQIYRIMLNYFDMKNADGLKDLCSILWKSRRLSHAICGSPVCGIFLDKLSGCCNWSDDVDTWKRGMEKIDAVGFEHKLTLTTHVPIDDSRGINGQDKVIRSFLDHSVFRNNSAAFKYVEECKQRRGHALHYAEEAFKMRTELLNKMFHIETQQEETVDDDDEKVSRRYNYQTFTMSPEVATTVWSHDEGSGDSQNFVLTPWNTLQCFLESSLQYGILDEDVDTAEKILVGGMNISSLQGLRLYSSRFSLALGKFYTKQHKWDLAVKKIYEAEQIWIDVKSDIFCLECNTIFEISINHAYGDVWLESKSNTPKGMNVTLSFYQYAEEKLNSSMWENNFSCPNEGSARTMFCCASGISYGPVAKNQACCWHCQQSRITETRSLKYVIYMQRECIRRSILIRLLANIGKCHRVRGDNSNEQKVLFERLSLFVKRSMPKRYNFLVTKKFIIENIDKRLSGFAYTIDYATCIYETCCFFLRGTRKKDPIFIRKLVRGLKISFSLSRQVPTLHREVSRLLAILYYVDKEPTDGNGPSAQQWAAYFHQSSIGTYFNNSLIARLGNIQGQNPILDIIEEDLEECVLNFFKNLPAVPIVCFSMLGDDSLLPSNLLTHSSTSVWIQLSRLNSEDVPIVDIIPIKSPLKDTVDLGYIIPETKWRNVTIDKVASVFNSVIEEKRFLIKQLDTMKADKWLKKMETLDQAVSRLLQNVTIDKVASVFNSVIEEKRFLIKQLDTMKADKWLKKMETLDQAVSRLLQTMETEWFSNHKEVILGYLTGKTSAPLRSPVILVLDVEIQVIPWESMPFMRLEDTYRMPCVMSNFSTLERSSHLIKDNAIFPAVDPRKLYYVLNPEGNLEESEEKLLPVFKAKRFEGQVREFPTPEKLNEVLTTNDIFIYSGHGTDLDYTSTDKIRELDHCSSLLLMACSSGRLVLNGSHNPKGLILDYIISGSPSIASNLWPIRGEDACIMIESMVNDWTQKGTYKTMGLSVAMARQKCKLPFIEGAGLVCYGVPTRVKAVKIQRNSILEKKMYTAVLILDLMPKDDGSSAVAKAPLELHVWSSAVV</sequence>
<feature type="domain" description="Peptidase C50" evidence="5">
    <location>
        <begin position="1021"/>
        <end position="1115"/>
    </location>
</feature>
<keyword evidence="7" id="KW-1185">Reference proteome</keyword>
<dbReference type="Proteomes" id="UP001151760">
    <property type="component" value="Unassembled WGS sequence"/>
</dbReference>
<reference evidence="6" key="2">
    <citation type="submission" date="2022-01" db="EMBL/GenBank/DDBJ databases">
        <authorList>
            <person name="Yamashiro T."/>
            <person name="Shiraishi A."/>
            <person name="Satake H."/>
            <person name="Nakayama K."/>
        </authorList>
    </citation>
    <scope>NUCLEOTIDE SEQUENCE</scope>
</reference>
<evidence type="ECO:0000259" key="5">
    <source>
        <dbReference type="PROSITE" id="PS51700"/>
    </source>
</evidence>
<evidence type="ECO:0000256" key="3">
    <source>
        <dbReference type="ARBA" id="ARBA00022801"/>
    </source>
</evidence>
<dbReference type="PANTHER" id="PTHR12792:SF0">
    <property type="entry name" value="SEPARIN"/>
    <property type="match status" value="1"/>
</dbReference>
<gene>
    <name evidence="6" type="ORF">Tco_1078693</name>
</gene>
<evidence type="ECO:0000256" key="1">
    <source>
        <dbReference type="ARBA" id="ARBA00000451"/>
    </source>
</evidence>
<evidence type="ECO:0000256" key="4">
    <source>
        <dbReference type="ARBA" id="ARBA00022829"/>
    </source>
</evidence>
<keyword evidence="4" id="KW-0159">Chromosome partition</keyword>
<dbReference type="EC" id="3.4.22.49" evidence="2"/>
<accession>A0ABQ5HPV6</accession>
<reference evidence="6" key="1">
    <citation type="journal article" date="2022" name="Int. J. Mol. Sci.">
        <title>Draft Genome of Tanacetum Coccineum: Genomic Comparison of Closely Related Tanacetum-Family Plants.</title>
        <authorList>
            <person name="Yamashiro T."/>
            <person name="Shiraishi A."/>
            <person name="Nakayama K."/>
            <person name="Satake H."/>
        </authorList>
    </citation>
    <scope>NUCLEOTIDE SEQUENCE</scope>
</reference>
<name>A0ABQ5HPV6_9ASTR</name>
<keyword evidence="3" id="KW-0378">Hydrolase</keyword>
<evidence type="ECO:0000313" key="7">
    <source>
        <dbReference type="Proteomes" id="UP001151760"/>
    </source>
</evidence>
<dbReference type="InterPro" id="IPR005314">
    <property type="entry name" value="Peptidase_C50"/>
</dbReference>
<dbReference type="InterPro" id="IPR030397">
    <property type="entry name" value="SEPARIN_core_dom"/>
</dbReference>
<proteinExistence type="predicted"/>
<evidence type="ECO:0000313" key="6">
    <source>
        <dbReference type="EMBL" id="GJT89848.1"/>
    </source>
</evidence>